<evidence type="ECO:0000313" key="2">
    <source>
        <dbReference type="Proteomes" id="UP000306223"/>
    </source>
</evidence>
<dbReference type="Proteomes" id="UP000306223">
    <property type="component" value="Unassembled WGS sequence"/>
</dbReference>
<proteinExistence type="predicted"/>
<organism evidence="1 2">
    <name type="scientific">Paracoccus hibiscisoli</name>
    <dbReference type="NCBI Taxonomy" id="2023261"/>
    <lineage>
        <taxon>Bacteria</taxon>
        <taxon>Pseudomonadati</taxon>
        <taxon>Pseudomonadota</taxon>
        <taxon>Alphaproteobacteria</taxon>
        <taxon>Rhodobacterales</taxon>
        <taxon>Paracoccaceae</taxon>
        <taxon>Paracoccus</taxon>
    </lineage>
</organism>
<comment type="caution">
    <text evidence="1">The sequence shown here is derived from an EMBL/GenBank/DDBJ whole genome shotgun (WGS) entry which is preliminary data.</text>
</comment>
<dbReference type="EMBL" id="SUNH01000006">
    <property type="protein sequence ID" value="TJZ86066.1"/>
    <property type="molecule type" value="Genomic_DNA"/>
</dbReference>
<accession>A0A4U0QVJ9</accession>
<name>A0A4U0QVJ9_9RHOB</name>
<sequence>MIADHSSIRLMPADDINMHFNGLYETASEETPECKGQLEKLIVLACEALDAVTYCTHEDEDTDLEADAIQRVRELVILAGHSCIGQSA</sequence>
<gene>
    <name evidence="1" type="ORF">FA740_03995</name>
</gene>
<keyword evidence="2" id="KW-1185">Reference proteome</keyword>
<protein>
    <submittedName>
        <fullName evidence="1">Uncharacterized protein</fullName>
    </submittedName>
</protein>
<evidence type="ECO:0000313" key="1">
    <source>
        <dbReference type="EMBL" id="TJZ86066.1"/>
    </source>
</evidence>
<dbReference type="AlphaFoldDB" id="A0A4U0QVJ9"/>
<reference evidence="1 2" key="1">
    <citation type="submission" date="2019-04" db="EMBL/GenBank/DDBJ databases">
        <authorList>
            <person name="Li J."/>
        </authorList>
    </citation>
    <scope>NUCLEOTIDE SEQUENCE [LARGE SCALE GENOMIC DNA]</scope>
    <source>
        <strain evidence="1 2">CCTCC AB2016182</strain>
    </source>
</reference>